<evidence type="ECO:0000313" key="1">
    <source>
        <dbReference type="EMBL" id="MFD1737095.1"/>
    </source>
</evidence>
<proteinExistence type="predicted"/>
<protein>
    <recommendedName>
        <fullName evidence="3">DUF1292 domain-containing protein</fullName>
    </recommendedName>
</protein>
<dbReference type="RefSeq" id="WP_377928293.1">
    <property type="nucleotide sequence ID" value="NZ_JBHUEM010000015.1"/>
</dbReference>
<sequence length="233" mass="27736">MSLEWFHRMENATRLGLPDLCETFDDFEIMFDTNTTTFHPEFVFSIQTLDDVEEFCIVNFDPNNQEFYSFYFHEEANIQSKVIFGDVDELLGFVHASFHEYVGDIDEEDLFEQDMDDLDEGLSEETLLYGDDQEIEYEELVHSDEDDLEELKEQVEWISNDKHIHIEDEDRDQYSIHLKLGKDIETGDGVLYRHTIMKHDDQDIEDEMIFYFKEDEASYIADLLNEYLGQRSH</sequence>
<dbReference type="Proteomes" id="UP001597214">
    <property type="component" value="Unassembled WGS sequence"/>
</dbReference>
<organism evidence="1 2">
    <name type="scientific">Bacillus salitolerans</name>
    <dbReference type="NCBI Taxonomy" id="1437434"/>
    <lineage>
        <taxon>Bacteria</taxon>
        <taxon>Bacillati</taxon>
        <taxon>Bacillota</taxon>
        <taxon>Bacilli</taxon>
        <taxon>Bacillales</taxon>
        <taxon>Bacillaceae</taxon>
        <taxon>Bacillus</taxon>
    </lineage>
</organism>
<name>A0ABW4LSI1_9BACI</name>
<dbReference type="EMBL" id="JBHUEM010000015">
    <property type="protein sequence ID" value="MFD1737095.1"/>
    <property type="molecule type" value="Genomic_DNA"/>
</dbReference>
<comment type="caution">
    <text evidence="1">The sequence shown here is derived from an EMBL/GenBank/DDBJ whole genome shotgun (WGS) entry which is preliminary data.</text>
</comment>
<gene>
    <name evidence="1" type="ORF">ACFSCX_11085</name>
</gene>
<evidence type="ECO:0000313" key="2">
    <source>
        <dbReference type="Proteomes" id="UP001597214"/>
    </source>
</evidence>
<keyword evidence="2" id="KW-1185">Reference proteome</keyword>
<accession>A0ABW4LSI1</accession>
<reference evidence="2" key="1">
    <citation type="journal article" date="2019" name="Int. J. Syst. Evol. Microbiol.">
        <title>The Global Catalogue of Microorganisms (GCM) 10K type strain sequencing project: providing services to taxonomists for standard genome sequencing and annotation.</title>
        <authorList>
            <consortium name="The Broad Institute Genomics Platform"/>
            <consortium name="The Broad Institute Genome Sequencing Center for Infectious Disease"/>
            <person name="Wu L."/>
            <person name="Ma J."/>
        </authorList>
    </citation>
    <scope>NUCLEOTIDE SEQUENCE [LARGE SCALE GENOMIC DNA]</scope>
    <source>
        <strain evidence="2">CCUG 49339</strain>
    </source>
</reference>
<evidence type="ECO:0008006" key="3">
    <source>
        <dbReference type="Google" id="ProtNLM"/>
    </source>
</evidence>